<dbReference type="EMBL" id="VSSQ01000046">
    <property type="protein sequence ID" value="MPL69416.1"/>
    <property type="molecule type" value="Genomic_DNA"/>
</dbReference>
<feature type="transmembrane region" description="Helical" evidence="1">
    <location>
        <begin position="67"/>
        <end position="87"/>
    </location>
</feature>
<comment type="caution">
    <text evidence="2">The sequence shown here is derived from an EMBL/GenBank/DDBJ whole genome shotgun (WGS) entry which is preliminary data.</text>
</comment>
<gene>
    <name evidence="2" type="ORF">SDC9_15157</name>
</gene>
<feature type="transmembrane region" description="Helical" evidence="1">
    <location>
        <begin position="38"/>
        <end position="61"/>
    </location>
</feature>
<keyword evidence="1" id="KW-0812">Transmembrane</keyword>
<accession>A0A644TR04</accession>
<dbReference type="AlphaFoldDB" id="A0A644TR04"/>
<evidence type="ECO:0000256" key="1">
    <source>
        <dbReference type="SAM" id="Phobius"/>
    </source>
</evidence>
<organism evidence="2">
    <name type="scientific">bioreactor metagenome</name>
    <dbReference type="NCBI Taxonomy" id="1076179"/>
    <lineage>
        <taxon>unclassified sequences</taxon>
        <taxon>metagenomes</taxon>
        <taxon>ecological metagenomes</taxon>
    </lineage>
</organism>
<evidence type="ECO:0008006" key="3">
    <source>
        <dbReference type="Google" id="ProtNLM"/>
    </source>
</evidence>
<feature type="transmembrane region" description="Helical" evidence="1">
    <location>
        <begin position="12"/>
        <end position="29"/>
    </location>
</feature>
<dbReference type="NCBIfam" id="TIGR02862">
    <property type="entry name" value="spore_BofA"/>
    <property type="match status" value="1"/>
</dbReference>
<keyword evidence="1" id="KW-1133">Transmembrane helix</keyword>
<protein>
    <recommendedName>
        <fullName evidence="3">SigmaK-factor processing regulatory protein BofA</fullName>
    </recommendedName>
</protein>
<dbReference type="Pfam" id="PF07441">
    <property type="entry name" value="BofA"/>
    <property type="match status" value="1"/>
</dbReference>
<name>A0A644TR04_9ZZZZ</name>
<dbReference type="InterPro" id="IPR010001">
    <property type="entry name" value="BofA"/>
</dbReference>
<keyword evidence="1" id="KW-0472">Membrane</keyword>
<proteinExistence type="predicted"/>
<sequence>MPVLPVELNVILAYVFGIVLILLIGRIFLMPIKLVLRLIYNALIGGAMLWVVNFCGAYFGFSIAINVITALIAGFLGIPGIILLVLFKLFI</sequence>
<evidence type="ECO:0000313" key="2">
    <source>
        <dbReference type="EMBL" id="MPL69416.1"/>
    </source>
</evidence>
<reference evidence="2" key="1">
    <citation type="submission" date="2019-08" db="EMBL/GenBank/DDBJ databases">
        <authorList>
            <person name="Kucharzyk K."/>
            <person name="Murdoch R.W."/>
            <person name="Higgins S."/>
            <person name="Loffler F."/>
        </authorList>
    </citation>
    <scope>NUCLEOTIDE SEQUENCE</scope>
</reference>